<accession>A0A1Y3AML8</accession>
<name>A0A1Y3AML8_EURMA</name>
<evidence type="ECO:0000313" key="1">
    <source>
        <dbReference type="EMBL" id="OTF69692.1"/>
    </source>
</evidence>
<sequence length="90" mass="10340">MGNVSMDIVAIETVLFDQTKTKLRSIHHGRYGNEYFELGNVERFYYQKSFLIFNRIAIGNGIIVRMHIDYIWTSALVRAAVGVGDNRCPQ</sequence>
<dbReference type="AlphaFoldDB" id="A0A1Y3AML8"/>
<reference evidence="1 2" key="1">
    <citation type="submission" date="2017-03" db="EMBL/GenBank/DDBJ databases">
        <title>Genome Survey of Euroglyphus maynei.</title>
        <authorList>
            <person name="Arlian L.G."/>
            <person name="Morgan M.S."/>
            <person name="Rider S.D."/>
        </authorList>
    </citation>
    <scope>NUCLEOTIDE SEQUENCE [LARGE SCALE GENOMIC DNA]</scope>
    <source>
        <strain evidence="1">Arlian Lab</strain>
        <tissue evidence="1">Whole body</tissue>
    </source>
</reference>
<dbReference type="EMBL" id="MUJZ01069237">
    <property type="protein sequence ID" value="OTF69692.1"/>
    <property type="molecule type" value="Genomic_DNA"/>
</dbReference>
<gene>
    <name evidence="1" type="ORF">BLA29_004955</name>
</gene>
<dbReference type="Proteomes" id="UP000194236">
    <property type="component" value="Unassembled WGS sequence"/>
</dbReference>
<keyword evidence="2" id="KW-1185">Reference proteome</keyword>
<protein>
    <submittedName>
        <fullName evidence="1">Uncharacterized protein</fullName>
    </submittedName>
</protein>
<evidence type="ECO:0000313" key="2">
    <source>
        <dbReference type="Proteomes" id="UP000194236"/>
    </source>
</evidence>
<comment type="caution">
    <text evidence="1">The sequence shown here is derived from an EMBL/GenBank/DDBJ whole genome shotgun (WGS) entry which is preliminary data.</text>
</comment>
<proteinExistence type="predicted"/>
<organism evidence="1 2">
    <name type="scientific">Euroglyphus maynei</name>
    <name type="common">Mayne's house dust mite</name>
    <dbReference type="NCBI Taxonomy" id="6958"/>
    <lineage>
        <taxon>Eukaryota</taxon>
        <taxon>Metazoa</taxon>
        <taxon>Ecdysozoa</taxon>
        <taxon>Arthropoda</taxon>
        <taxon>Chelicerata</taxon>
        <taxon>Arachnida</taxon>
        <taxon>Acari</taxon>
        <taxon>Acariformes</taxon>
        <taxon>Sarcoptiformes</taxon>
        <taxon>Astigmata</taxon>
        <taxon>Psoroptidia</taxon>
        <taxon>Analgoidea</taxon>
        <taxon>Pyroglyphidae</taxon>
        <taxon>Pyroglyphinae</taxon>
        <taxon>Euroglyphus</taxon>
    </lineage>
</organism>